<dbReference type="SUPFAM" id="SSF53474">
    <property type="entry name" value="alpha/beta-Hydrolases"/>
    <property type="match status" value="1"/>
</dbReference>
<sequence length="306" mass="33559">MQATLGGNMRSQSVMLVYLLVALGLISVMTAGAPVASARPARTLVPLIYVAGADADLAAANRSFADPMRKRGFTVHVFTYSPAPEYSPLVTITGNSKRLERFVDRIVAQTGQRRFDVVGVSQSGMITRYWLKYFGGDQHARKVVLLSGIVKGSPYQAAWVRQGLCPPVNRRWNMPARYRSVRITPGCYEQAQGSTKVTALNTPREALEGIDYLNVSTTLEAEAAPYQQNFMAGPGRYRNVLTQDFCPNDPVLHSNIYALSSVHSLISSFLRGQKLQMRCMVAAPRGAPNLRQIPPLSDPPVDAPFV</sequence>
<dbReference type="RefSeq" id="WP_170197539.1">
    <property type="nucleotide sequence ID" value="NZ_JABBNB010000048.1"/>
</dbReference>
<organism evidence="1 2">
    <name type="scientific">Gordonia asplenii</name>
    <dbReference type="NCBI Taxonomy" id="2725283"/>
    <lineage>
        <taxon>Bacteria</taxon>
        <taxon>Bacillati</taxon>
        <taxon>Actinomycetota</taxon>
        <taxon>Actinomycetes</taxon>
        <taxon>Mycobacteriales</taxon>
        <taxon>Gordoniaceae</taxon>
        <taxon>Gordonia</taxon>
    </lineage>
</organism>
<dbReference type="Gene3D" id="3.40.50.1820">
    <property type="entry name" value="alpha/beta hydrolase"/>
    <property type="match status" value="1"/>
</dbReference>
<evidence type="ECO:0000313" key="2">
    <source>
        <dbReference type="Proteomes" id="UP000550729"/>
    </source>
</evidence>
<reference evidence="1 2" key="1">
    <citation type="submission" date="2020-04" db="EMBL/GenBank/DDBJ databases">
        <title>Gordonia sp. nov. TBRC 11910.</title>
        <authorList>
            <person name="Suriyachadkun C."/>
        </authorList>
    </citation>
    <scope>NUCLEOTIDE SEQUENCE [LARGE SCALE GENOMIC DNA]</scope>
    <source>
        <strain evidence="1 2">TBRC 11910</strain>
    </source>
</reference>
<accession>A0A848L7S4</accession>
<protein>
    <submittedName>
        <fullName evidence="1">Alpha/beta hydrolase</fullName>
    </submittedName>
</protein>
<keyword evidence="1" id="KW-0378">Hydrolase</keyword>
<evidence type="ECO:0000313" key="1">
    <source>
        <dbReference type="EMBL" id="NMO05035.1"/>
    </source>
</evidence>
<dbReference type="GO" id="GO:0016787">
    <property type="term" value="F:hydrolase activity"/>
    <property type="evidence" value="ECO:0007669"/>
    <property type="project" value="UniProtKB-KW"/>
</dbReference>
<dbReference type="InterPro" id="IPR029058">
    <property type="entry name" value="AB_hydrolase_fold"/>
</dbReference>
<gene>
    <name evidence="1" type="ORF">HH308_27825</name>
</gene>
<dbReference type="Proteomes" id="UP000550729">
    <property type="component" value="Unassembled WGS sequence"/>
</dbReference>
<dbReference type="AlphaFoldDB" id="A0A848L7S4"/>
<comment type="caution">
    <text evidence="1">The sequence shown here is derived from an EMBL/GenBank/DDBJ whole genome shotgun (WGS) entry which is preliminary data.</text>
</comment>
<name>A0A848L7S4_9ACTN</name>
<proteinExistence type="predicted"/>
<keyword evidence="2" id="KW-1185">Reference proteome</keyword>
<dbReference type="EMBL" id="JABBNB010000048">
    <property type="protein sequence ID" value="NMO05035.1"/>
    <property type="molecule type" value="Genomic_DNA"/>
</dbReference>